<dbReference type="InterPro" id="IPR036748">
    <property type="entry name" value="MTH938-like_sf"/>
</dbReference>
<evidence type="ECO:0000313" key="1">
    <source>
        <dbReference type="EMBL" id="MFC7244604.1"/>
    </source>
</evidence>
<dbReference type="Proteomes" id="UP001596392">
    <property type="component" value="Unassembled WGS sequence"/>
</dbReference>
<dbReference type="PANTHER" id="PTHR15811">
    <property type="entry name" value="MTH938 DOMAIN-CONTAINING PROTEIN"/>
    <property type="match status" value="1"/>
</dbReference>
<dbReference type="Pfam" id="PF04430">
    <property type="entry name" value="DUF498"/>
    <property type="match status" value="1"/>
</dbReference>
<organism evidence="1 2">
    <name type="scientific">Catellatospora aurea</name>
    <dbReference type="NCBI Taxonomy" id="1337874"/>
    <lineage>
        <taxon>Bacteria</taxon>
        <taxon>Bacillati</taxon>
        <taxon>Actinomycetota</taxon>
        <taxon>Actinomycetes</taxon>
        <taxon>Micromonosporales</taxon>
        <taxon>Micromonosporaceae</taxon>
        <taxon>Catellatospora</taxon>
    </lineage>
</organism>
<comment type="caution">
    <text evidence="1">The sequence shown here is derived from an EMBL/GenBank/DDBJ whole genome shotgun (WGS) entry which is preliminary data.</text>
</comment>
<name>A0ABW2GXB5_9ACTN</name>
<reference evidence="2" key="1">
    <citation type="journal article" date="2019" name="Int. J. Syst. Evol. Microbiol.">
        <title>The Global Catalogue of Microorganisms (GCM) 10K type strain sequencing project: providing services to taxonomists for standard genome sequencing and annotation.</title>
        <authorList>
            <consortium name="The Broad Institute Genomics Platform"/>
            <consortium name="The Broad Institute Genome Sequencing Center for Infectious Disease"/>
            <person name="Wu L."/>
            <person name="Ma J."/>
        </authorList>
    </citation>
    <scope>NUCLEOTIDE SEQUENCE [LARGE SCALE GENOMIC DNA]</scope>
    <source>
        <strain evidence="2">CGMCC 1.9106</strain>
    </source>
</reference>
<dbReference type="RefSeq" id="WP_376807629.1">
    <property type="nucleotide sequence ID" value="NZ_JBHTAC010000018.1"/>
</dbReference>
<dbReference type="EMBL" id="JBHTAC010000018">
    <property type="protein sequence ID" value="MFC7244604.1"/>
    <property type="molecule type" value="Genomic_DNA"/>
</dbReference>
<sequence>MDERRSPKVLSLAWGEIEIEGVGEVKDAVLYPGGGGEWDWRVNGTRHSPGIQPADVEPLLAAGATTVVLSQGQQLMLEVMPETEDYLAERGIDVHIAETREAVRVYNLLADAGVRVGALLHSTC</sequence>
<protein>
    <submittedName>
        <fullName evidence="1">Mth938-like domain-containing protein</fullName>
    </submittedName>
</protein>
<keyword evidence="2" id="KW-1185">Reference proteome</keyword>
<proteinExistence type="predicted"/>
<gene>
    <name evidence="1" type="ORF">ACFQO7_19180</name>
</gene>
<dbReference type="InterPro" id="IPR034096">
    <property type="entry name" value="AAMDC"/>
</dbReference>
<dbReference type="CDD" id="cd05126">
    <property type="entry name" value="Mth938"/>
    <property type="match status" value="1"/>
</dbReference>
<dbReference type="PANTHER" id="PTHR15811:SF5">
    <property type="entry name" value="MTH938 DOMAIN-CONTAINING PROTEIN"/>
    <property type="match status" value="1"/>
</dbReference>
<dbReference type="InterPro" id="IPR007523">
    <property type="entry name" value="NDUFAF3/AAMDC"/>
</dbReference>
<dbReference type="Gene3D" id="3.40.1230.10">
    <property type="entry name" value="MTH938-like"/>
    <property type="match status" value="1"/>
</dbReference>
<dbReference type="SUPFAM" id="SSF64076">
    <property type="entry name" value="MTH938-like"/>
    <property type="match status" value="1"/>
</dbReference>
<accession>A0ABW2GXB5</accession>
<evidence type="ECO:0000313" key="2">
    <source>
        <dbReference type="Proteomes" id="UP001596392"/>
    </source>
</evidence>